<feature type="compositionally biased region" description="Acidic residues" evidence="1">
    <location>
        <begin position="129"/>
        <end position="138"/>
    </location>
</feature>
<comment type="caution">
    <text evidence="2">The sequence shown here is derived from an EMBL/GenBank/DDBJ whole genome shotgun (WGS) entry which is preliminary data.</text>
</comment>
<organism evidence="2 3">
    <name type="scientific">Paraphaeosphaeria minitans</name>
    <dbReference type="NCBI Taxonomy" id="565426"/>
    <lineage>
        <taxon>Eukaryota</taxon>
        <taxon>Fungi</taxon>
        <taxon>Dikarya</taxon>
        <taxon>Ascomycota</taxon>
        <taxon>Pezizomycotina</taxon>
        <taxon>Dothideomycetes</taxon>
        <taxon>Pleosporomycetidae</taxon>
        <taxon>Pleosporales</taxon>
        <taxon>Massarineae</taxon>
        <taxon>Didymosphaeriaceae</taxon>
        <taxon>Paraphaeosphaeria</taxon>
    </lineage>
</organism>
<protein>
    <submittedName>
        <fullName evidence="2">Uncharacterized protein</fullName>
    </submittedName>
</protein>
<dbReference type="AlphaFoldDB" id="A0A9P6G4J2"/>
<gene>
    <name evidence="2" type="ORF">PMIN01_13396</name>
</gene>
<feature type="compositionally biased region" description="Acidic residues" evidence="1">
    <location>
        <begin position="44"/>
        <end position="58"/>
    </location>
</feature>
<evidence type="ECO:0000313" key="2">
    <source>
        <dbReference type="EMBL" id="KAF9728568.1"/>
    </source>
</evidence>
<keyword evidence="3" id="KW-1185">Reference proteome</keyword>
<sequence>MSVPSSGTQPNKGTLSRQCKVTGYKHYFRESSDVTDDSSREDSSTDDSSTEDSDDDEIDHFLVANDMTDSEEEFVPHETSDDDGWSSGFDTCDDFTEGSDHALDLRNVLTVLCEGNGNALSPRKNSDDAKDEEDEEEIISPLTI</sequence>
<feature type="region of interest" description="Disordered" evidence="1">
    <location>
        <begin position="116"/>
        <end position="144"/>
    </location>
</feature>
<name>A0A9P6G4J2_9PLEO</name>
<feature type="region of interest" description="Disordered" evidence="1">
    <location>
        <begin position="30"/>
        <end position="88"/>
    </location>
</feature>
<reference evidence="2" key="1">
    <citation type="journal article" date="2020" name="Mol. Plant Microbe Interact.">
        <title>Genome Sequence of the Biocontrol Agent Coniothyrium minitans strain Conio (IMI 134523).</title>
        <authorList>
            <person name="Patel D."/>
            <person name="Shittu T.A."/>
            <person name="Baroncelli R."/>
            <person name="Muthumeenakshi S."/>
            <person name="Osborne T.H."/>
            <person name="Janganan T.K."/>
            <person name="Sreenivasaprasad S."/>
        </authorList>
    </citation>
    <scope>NUCLEOTIDE SEQUENCE</scope>
    <source>
        <strain evidence="2">Conio</strain>
    </source>
</reference>
<proteinExistence type="predicted"/>
<dbReference type="Proteomes" id="UP000756921">
    <property type="component" value="Unassembled WGS sequence"/>
</dbReference>
<accession>A0A9P6G4J2</accession>
<dbReference type="EMBL" id="WJXW01000019">
    <property type="protein sequence ID" value="KAF9728568.1"/>
    <property type="molecule type" value="Genomic_DNA"/>
</dbReference>
<evidence type="ECO:0000313" key="3">
    <source>
        <dbReference type="Proteomes" id="UP000756921"/>
    </source>
</evidence>
<feature type="compositionally biased region" description="Basic and acidic residues" evidence="1">
    <location>
        <begin position="30"/>
        <end position="43"/>
    </location>
</feature>
<evidence type="ECO:0000256" key="1">
    <source>
        <dbReference type="SAM" id="MobiDB-lite"/>
    </source>
</evidence>